<proteinExistence type="predicted"/>
<evidence type="ECO:0000313" key="1">
    <source>
        <dbReference type="EMBL" id="MCR6545137.1"/>
    </source>
</evidence>
<evidence type="ECO:0000313" key="2">
    <source>
        <dbReference type="Proteomes" id="UP001524944"/>
    </source>
</evidence>
<dbReference type="RefSeq" id="WP_257912756.1">
    <property type="nucleotide sequence ID" value="NZ_JANPWE010000002.1"/>
</dbReference>
<comment type="caution">
    <text evidence="1">The sequence shown here is derived from an EMBL/GenBank/DDBJ whole genome shotgun (WGS) entry which is preliminary data.</text>
</comment>
<accession>A0ABT1Y2N5</accession>
<protein>
    <submittedName>
        <fullName evidence="1">Uncharacterized protein</fullName>
    </submittedName>
</protein>
<dbReference type="Proteomes" id="UP001524944">
    <property type="component" value="Unassembled WGS sequence"/>
</dbReference>
<dbReference type="EMBL" id="JANPWE010000002">
    <property type="protein sequence ID" value="MCR6545137.1"/>
    <property type="molecule type" value="Genomic_DNA"/>
</dbReference>
<keyword evidence="2" id="KW-1185">Reference proteome</keyword>
<gene>
    <name evidence="1" type="ORF">NVS47_06345</name>
</gene>
<sequence length="62" mass="6921">MLYFCYNIERLLGVENGSLSSQVMRIFGEGVAVCESVRQMDAEAEQRDVRTLEQGGMGCITE</sequence>
<reference evidence="1 2" key="1">
    <citation type="submission" date="2022-08" db="EMBL/GenBank/DDBJ databases">
        <title>Proteogenomics of the novel Dehalobacterium formicoaceticum strain EZ94 highlights a key role of methyltransferases during anaerobic dichloromethane degradation.</title>
        <authorList>
            <person name="Wasmund K."/>
        </authorList>
    </citation>
    <scope>NUCLEOTIDE SEQUENCE [LARGE SCALE GENOMIC DNA]</scope>
    <source>
        <strain evidence="1 2">EZ94</strain>
    </source>
</reference>
<name>A0ABT1Y2N5_9FIRM</name>
<organism evidence="1 2">
    <name type="scientific">Dehalobacterium formicoaceticum</name>
    <dbReference type="NCBI Taxonomy" id="51515"/>
    <lineage>
        <taxon>Bacteria</taxon>
        <taxon>Bacillati</taxon>
        <taxon>Bacillota</taxon>
        <taxon>Clostridia</taxon>
        <taxon>Eubacteriales</taxon>
        <taxon>Peptococcaceae</taxon>
        <taxon>Dehalobacterium</taxon>
    </lineage>
</organism>